<dbReference type="Pfam" id="PF13771">
    <property type="entry name" value="zf-HC5HC2H"/>
    <property type="match status" value="1"/>
</dbReference>
<dbReference type="Gene3D" id="3.30.40.10">
    <property type="entry name" value="Zinc/RING finger domain, C3HC4 (zinc finger)"/>
    <property type="match status" value="1"/>
</dbReference>
<dbReference type="GO" id="GO:0006357">
    <property type="term" value="P:regulation of transcription by RNA polymerase II"/>
    <property type="evidence" value="ECO:0007669"/>
    <property type="project" value="TreeGrafter"/>
</dbReference>
<dbReference type="FunFam" id="3.30.40.10:FF:000116">
    <property type="entry name" value="Transcription factor 20 (AR1)"/>
    <property type="match status" value="1"/>
</dbReference>
<dbReference type="InterPro" id="IPR013083">
    <property type="entry name" value="Znf_RING/FYVE/PHD"/>
</dbReference>
<feature type="compositionally biased region" description="Basic residues" evidence="10">
    <location>
        <begin position="392"/>
        <end position="416"/>
    </location>
</feature>
<evidence type="ECO:0000256" key="7">
    <source>
        <dbReference type="ARBA" id="ARBA00022843"/>
    </source>
</evidence>
<reference evidence="12 13" key="1">
    <citation type="submission" date="2024-01" db="EMBL/GenBank/DDBJ databases">
        <authorList>
            <person name="Alioto T."/>
            <person name="Alioto T."/>
            <person name="Gomez Garrido J."/>
        </authorList>
    </citation>
    <scope>NUCLEOTIDE SEQUENCE [LARGE SCALE GENOMIC DNA]</scope>
</reference>
<evidence type="ECO:0000313" key="13">
    <source>
        <dbReference type="Proteomes" id="UP001314229"/>
    </source>
</evidence>
<name>A0AAV1PB74_SCOSC</name>
<evidence type="ECO:0000256" key="1">
    <source>
        <dbReference type="ARBA" id="ARBA00004123"/>
    </source>
</evidence>
<evidence type="ECO:0000256" key="2">
    <source>
        <dbReference type="ARBA" id="ARBA00022499"/>
    </source>
</evidence>
<dbReference type="Proteomes" id="UP001314229">
    <property type="component" value="Unassembled WGS sequence"/>
</dbReference>
<comment type="subcellular location">
    <subcellularLocation>
        <location evidence="1">Nucleus</location>
    </subcellularLocation>
</comment>
<dbReference type="PANTHER" id="PTHR14955:SF8">
    <property type="entry name" value="SI:CH211-165G14.1-RELATED"/>
    <property type="match status" value="1"/>
</dbReference>
<protein>
    <submittedName>
        <fullName evidence="12">Transcription factor 20-like</fullName>
    </submittedName>
</protein>
<dbReference type="PANTHER" id="PTHR14955">
    <property type="entry name" value="RETINOIC ACID INDUCED 1/TRANSCRIPTION FACTOR 20"/>
    <property type="match status" value="1"/>
</dbReference>
<proteinExistence type="predicted"/>
<feature type="region of interest" description="Disordered" evidence="10">
    <location>
        <begin position="254"/>
        <end position="307"/>
    </location>
</feature>
<dbReference type="SMART" id="SM00249">
    <property type="entry name" value="PHD"/>
    <property type="match status" value="1"/>
</dbReference>
<keyword evidence="6" id="KW-0862">Zinc</keyword>
<dbReference type="InterPro" id="IPR001965">
    <property type="entry name" value="Znf_PHD"/>
</dbReference>
<feature type="compositionally biased region" description="Basic residues" evidence="10">
    <location>
        <begin position="282"/>
        <end position="291"/>
    </location>
</feature>
<feature type="region of interest" description="Disordered" evidence="10">
    <location>
        <begin position="569"/>
        <end position="608"/>
    </location>
</feature>
<dbReference type="PROSITE" id="PS51805">
    <property type="entry name" value="EPHD"/>
    <property type="match status" value="1"/>
</dbReference>
<evidence type="ECO:0000313" key="12">
    <source>
        <dbReference type="EMBL" id="CAK6968873.1"/>
    </source>
</evidence>
<dbReference type="GO" id="GO:0008270">
    <property type="term" value="F:zinc ion binding"/>
    <property type="evidence" value="ECO:0007669"/>
    <property type="project" value="UniProtKB-KW"/>
</dbReference>
<feature type="region of interest" description="Disordered" evidence="10">
    <location>
        <begin position="118"/>
        <end position="137"/>
    </location>
</feature>
<keyword evidence="13" id="KW-1185">Reference proteome</keyword>
<dbReference type="EMBL" id="CAWUFR010000126">
    <property type="protein sequence ID" value="CAK6968873.1"/>
    <property type="molecule type" value="Genomic_DNA"/>
</dbReference>
<feature type="compositionally biased region" description="Polar residues" evidence="10">
    <location>
        <begin position="577"/>
        <end position="601"/>
    </location>
</feature>
<feature type="compositionally biased region" description="Polar residues" evidence="10">
    <location>
        <begin position="336"/>
        <end position="358"/>
    </location>
</feature>
<evidence type="ECO:0000256" key="5">
    <source>
        <dbReference type="ARBA" id="ARBA00022771"/>
    </source>
</evidence>
<organism evidence="12 13">
    <name type="scientific">Scomber scombrus</name>
    <name type="common">Atlantic mackerel</name>
    <name type="synonym">Scomber vernalis</name>
    <dbReference type="NCBI Taxonomy" id="13677"/>
    <lineage>
        <taxon>Eukaryota</taxon>
        <taxon>Metazoa</taxon>
        <taxon>Chordata</taxon>
        <taxon>Craniata</taxon>
        <taxon>Vertebrata</taxon>
        <taxon>Euteleostomi</taxon>
        <taxon>Actinopterygii</taxon>
        <taxon>Neopterygii</taxon>
        <taxon>Teleostei</taxon>
        <taxon>Neoteleostei</taxon>
        <taxon>Acanthomorphata</taxon>
        <taxon>Pelagiaria</taxon>
        <taxon>Scombriformes</taxon>
        <taxon>Scombridae</taxon>
        <taxon>Scomber</taxon>
    </lineage>
</organism>
<accession>A0AAV1PB74</accession>
<evidence type="ECO:0000256" key="3">
    <source>
        <dbReference type="ARBA" id="ARBA00022553"/>
    </source>
</evidence>
<keyword evidence="9" id="KW-0539">Nucleus</keyword>
<dbReference type="AlphaFoldDB" id="A0AAV1PB74"/>
<evidence type="ECO:0000256" key="8">
    <source>
        <dbReference type="ARBA" id="ARBA00023159"/>
    </source>
</evidence>
<keyword evidence="8" id="KW-0010">Activator</keyword>
<gene>
    <name evidence="12" type="ORF">FSCOSCO3_A005800</name>
</gene>
<evidence type="ECO:0000256" key="10">
    <source>
        <dbReference type="SAM" id="MobiDB-lite"/>
    </source>
</evidence>
<keyword evidence="2" id="KW-1017">Isopeptide bond</keyword>
<sequence length="726" mass="80670">MEVSSQDPSLMAMDLSKSYSVNPLTRSHAEAMDLAKKPEWYHRRPPSCNTEVGSSYRTRASSSYNPLCPEAGAPVHCRDMEQSQEALGNYMNSALAPGLDLYRDGVHGNLWHSGFYGANQSGGQGPESSGGEESDSGSDVIVLVSSAKEPLLCSSFIQDSVRHIVEPLSPAVSSLDEGRGCYHLPQPLSSPSPDSSYSEDSSDSSVDIPVHHTRPVVLLSDLSAVYSNPADSPVDISSDDSDVIEVSVTSEKKKKGHAFPCKKSPVRQSSPRSEGEKAPTRQVRHSTRLRKSVSEMPQFTCTRSRHSLRRQVKNDAVGIYNESGDSDEVMEYVVRLSSSEADESTSQPNLSQRVSSNSEESEEDARADRKSPSKPQQKEQQPCRKASYTKNVNHKRKKPLNIPKNKRLRRSKQKQHQRAETSSNKTANKKTVIRCRKKRRSWTGPSAPFPPTEPEIMLKYLKVKQEKKDKKSDSFFPFVHMEKRMCTVVNYREEEATVRSSRGKQQTAARSVPGFVPNTSCFQLGRLSSESRCHATLLCCLCGQVANARGLGDLHGPYCPTGSSVDCHSQQQQQQQTGRTLQKQEVNSHEPANSHSINSSDDGCEYDRSAVKSLPDSEDHSLPKVPLHLDECWMHEDCGIWSAGVFLVRGKLYGLEEAARLAQETICSTCQQTGAIMGCFQKGCPRNYHYRCAIQSGCVLNEDNFSMRCPEHKNKLFTSVTRQQKR</sequence>
<feature type="domain" description="PHD-type" evidence="11">
    <location>
        <begin position="591"/>
        <end position="713"/>
    </location>
</feature>
<keyword evidence="7" id="KW-0832">Ubl conjugation</keyword>
<dbReference type="InterPro" id="IPR052440">
    <property type="entry name" value="Trans_Reg/Chrom_Remod"/>
</dbReference>
<feature type="compositionally biased region" description="Low complexity" evidence="10">
    <location>
        <begin position="185"/>
        <end position="207"/>
    </location>
</feature>
<evidence type="ECO:0000256" key="9">
    <source>
        <dbReference type="ARBA" id="ARBA00023242"/>
    </source>
</evidence>
<comment type="caution">
    <text evidence="12">The sequence shown here is derived from an EMBL/GenBank/DDBJ whole genome shotgun (WGS) entry which is preliminary data.</text>
</comment>
<keyword evidence="5" id="KW-0863">Zinc-finger</keyword>
<evidence type="ECO:0000259" key="11">
    <source>
        <dbReference type="PROSITE" id="PS51805"/>
    </source>
</evidence>
<feature type="region of interest" description="Disordered" evidence="10">
    <location>
        <begin position="319"/>
        <end position="450"/>
    </location>
</feature>
<evidence type="ECO:0000256" key="4">
    <source>
        <dbReference type="ARBA" id="ARBA00022723"/>
    </source>
</evidence>
<evidence type="ECO:0000256" key="6">
    <source>
        <dbReference type="ARBA" id="ARBA00022833"/>
    </source>
</evidence>
<dbReference type="InterPro" id="IPR034732">
    <property type="entry name" value="EPHD"/>
</dbReference>
<keyword evidence="4" id="KW-0479">Metal-binding</keyword>
<dbReference type="GO" id="GO:0005634">
    <property type="term" value="C:nucleus"/>
    <property type="evidence" value="ECO:0007669"/>
    <property type="project" value="UniProtKB-SubCell"/>
</dbReference>
<keyword evidence="3" id="KW-0597">Phosphoprotein</keyword>
<feature type="region of interest" description="Disordered" evidence="10">
    <location>
        <begin position="179"/>
        <end position="208"/>
    </location>
</feature>
<feature type="compositionally biased region" description="Basic residues" evidence="10">
    <location>
        <begin position="427"/>
        <end position="441"/>
    </location>
</feature>